<name>A0ABT8RPD8_9FLAO</name>
<dbReference type="RefSeq" id="WP_304435555.1">
    <property type="nucleotide sequence ID" value="NZ_JAUKUC010000001.1"/>
</dbReference>
<gene>
    <name evidence="1" type="ORF">Q2T41_07390</name>
</gene>
<comment type="caution">
    <text evidence="1">The sequence shown here is derived from an EMBL/GenBank/DDBJ whole genome shotgun (WGS) entry which is preliminary data.</text>
</comment>
<sequence length="285" mass="32020">MNKFLPVLIIAASVLISCTNYGQLKVVTDLPSSLEEISGMVTYNDSTIWAIEDNGNKDEIYQVDQKGKILKSLKVKNGDNTDWEDLTKDKDGNLYIADIGNNANTRKNLVIYKVPNPSQEPGEKIDAEQIAFYYPEQKKFPPNRNALFYDAEAIFHKNNKLFIVTKNRSNPFTGEAFIYTVPDSKGTYEASLIGTFTPCIDWKLCQITAIDISPNGEKIVALSYGKLFVFTNFSWDDFSNGKMEEIDLGARTQLESICFIDNKTILLADERSHGTGGNLYTYTLP</sequence>
<protein>
    <submittedName>
        <fullName evidence="1">Uncharacterized protein</fullName>
    </submittedName>
</protein>
<dbReference type="PROSITE" id="PS51257">
    <property type="entry name" value="PROKAR_LIPOPROTEIN"/>
    <property type="match status" value="1"/>
</dbReference>
<evidence type="ECO:0000313" key="1">
    <source>
        <dbReference type="EMBL" id="MDO1512473.1"/>
    </source>
</evidence>
<reference evidence="1" key="1">
    <citation type="journal article" date="2014" name="Int. J. Syst. Evol. Microbiol.">
        <title>Complete genome of a new Firmicutes species belonging to the dominant human colonic microbiota ('Ruminococcus bicirculans') reveals two chromosomes and a selective capacity to utilize plant glucans.</title>
        <authorList>
            <consortium name="NISC Comparative Sequencing Program"/>
            <person name="Wegmann U."/>
            <person name="Louis P."/>
            <person name="Goesmann A."/>
            <person name="Henrissat B."/>
            <person name="Duncan S.H."/>
            <person name="Flint H.J."/>
        </authorList>
    </citation>
    <scope>NUCLEOTIDE SEQUENCE</scope>
    <source>
        <strain evidence="1">CECT 8869</strain>
    </source>
</reference>
<dbReference type="EMBL" id="JAUKUC010000001">
    <property type="protein sequence ID" value="MDO1512473.1"/>
    <property type="molecule type" value="Genomic_DNA"/>
</dbReference>
<dbReference type="SUPFAM" id="SSF101898">
    <property type="entry name" value="NHL repeat"/>
    <property type="match status" value="1"/>
</dbReference>
<evidence type="ECO:0000313" key="2">
    <source>
        <dbReference type="Proteomes" id="UP001168579"/>
    </source>
</evidence>
<dbReference type="Gene3D" id="2.130.10.10">
    <property type="entry name" value="YVTN repeat-like/Quinoprotein amine dehydrogenase"/>
    <property type="match status" value="1"/>
</dbReference>
<proteinExistence type="predicted"/>
<reference evidence="1" key="2">
    <citation type="submission" date="2023-06" db="EMBL/GenBank/DDBJ databases">
        <authorList>
            <person name="Lucena T."/>
            <person name="Sun Q."/>
        </authorList>
    </citation>
    <scope>NUCLEOTIDE SEQUENCE</scope>
    <source>
        <strain evidence="1">CECT 8869</strain>
    </source>
</reference>
<keyword evidence="2" id="KW-1185">Reference proteome</keyword>
<dbReference type="Proteomes" id="UP001168579">
    <property type="component" value="Unassembled WGS sequence"/>
</dbReference>
<accession>A0ABT8RPD8</accession>
<organism evidence="1 2">
    <name type="scientific">Maribacter confluentis</name>
    <dbReference type="NCBI Taxonomy" id="1656093"/>
    <lineage>
        <taxon>Bacteria</taxon>
        <taxon>Pseudomonadati</taxon>
        <taxon>Bacteroidota</taxon>
        <taxon>Flavobacteriia</taxon>
        <taxon>Flavobacteriales</taxon>
        <taxon>Flavobacteriaceae</taxon>
        <taxon>Maribacter</taxon>
    </lineage>
</organism>
<dbReference type="InterPro" id="IPR015943">
    <property type="entry name" value="WD40/YVTN_repeat-like_dom_sf"/>
</dbReference>